<comment type="caution">
    <text evidence="3">The sequence shown here is derived from an EMBL/GenBank/DDBJ whole genome shotgun (WGS) entry which is preliminary data.</text>
</comment>
<evidence type="ECO:0008006" key="5">
    <source>
        <dbReference type="Google" id="ProtNLM"/>
    </source>
</evidence>
<evidence type="ECO:0000313" key="3">
    <source>
        <dbReference type="EMBL" id="NEN04841.1"/>
    </source>
</evidence>
<gene>
    <name evidence="3" type="ORF">G3T36_03055</name>
</gene>
<dbReference type="EMBL" id="JAAGWY010000001">
    <property type="protein sequence ID" value="NEN04841.1"/>
    <property type="molecule type" value="Genomic_DNA"/>
</dbReference>
<protein>
    <recommendedName>
        <fullName evidence="5">DUF4439 domain-containing protein</fullName>
    </recommendedName>
</protein>
<dbReference type="Proteomes" id="UP000474967">
    <property type="component" value="Unassembled WGS sequence"/>
</dbReference>
<evidence type="ECO:0000313" key="4">
    <source>
        <dbReference type="Proteomes" id="UP000474967"/>
    </source>
</evidence>
<dbReference type="AlphaFoldDB" id="A0A6L9XTV3"/>
<organism evidence="3 4">
    <name type="scientific">Leifsonia tongyongensis</name>
    <dbReference type="NCBI Taxonomy" id="1268043"/>
    <lineage>
        <taxon>Bacteria</taxon>
        <taxon>Bacillati</taxon>
        <taxon>Actinomycetota</taxon>
        <taxon>Actinomycetes</taxon>
        <taxon>Micrococcales</taxon>
        <taxon>Microbacteriaceae</taxon>
        <taxon>Leifsonia</taxon>
    </lineage>
</organism>
<reference evidence="3 4" key="1">
    <citation type="journal article" date="2014" name="J. Microbiol.">
        <title>Diaminobutyricibacter tongyongensis gen. nov., sp. nov. and Homoserinibacter gongjuensis gen. nov., sp. nov. belong to the family Microbacteriaceae.</title>
        <authorList>
            <person name="Kim S.J."/>
            <person name="Ahn J.H."/>
            <person name="Weon H.Y."/>
            <person name="Hamada M."/>
            <person name="Suzuki K."/>
            <person name="Kwon S.W."/>
        </authorList>
    </citation>
    <scope>NUCLEOTIDE SEQUENCE [LARGE SCALE GENOMIC DNA]</scope>
    <source>
        <strain evidence="3 4">NBRC 108724</strain>
    </source>
</reference>
<feature type="chain" id="PRO_5038840693" description="DUF4439 domain-containing protein" evidence="2">
    <location>
        <begin position="23"/>
        <end position="173"/>
    </location>
</feature>
<proteinExistence type="predicted"/>
<sequence>MTFTAKFHTQIALTAALCSAVAALLTGCTHEPESARQTSSGSIRLESPPPGTRSTQPLTPSSNVDSNVLDDARDLAVQACGVLQQSGMEDGKLPEAYVRAGALADQAGAGDPMWQYLATHVRTSQASFIKAGLSDSQDDFERDQRDAVILHKDCVALGIPLLDEHGAGSNEGR</sequence>
<feature type="compositionally biased region" description="Polar residues" evidence="1">
    <location>
        <begin position="52"/>
        <end position="64"/>
    </location>
</feature>
<dbReference type="RefSeq" id="WP_163287931.1">
    <property type="nucleotide sequence ID" value="NZ_JAAGWY010000001.1"/>
</dbReference>
<keyword evidence="2" id="KW-0732">Signal</keyword>
<name>A0A6L9XTV3_9MICO</name>
<keyword evidence="4" id="KW-1185">Reference proteome</keyword>
<dbReference type="PROSITE" id="PS51257">
    <property type="entry name" value="PROKAR_LIPOPROTEIN"/>
    <property type="match status" value="1"/>
</dbReference>
<evidence type="ECO:0000256" key="2">
    <source>
        <dbReference type="SAM" id="SignalP"/>
    </source>
</evidence>
<feature type="signal peptide" evidence="2">
    <location>
        <begin position="1"/>
        <end position="22"/>
    </location>
</feature>
<evidence type="ECO:0000256" key="1">
    <source>
        <dbReference type="SAM" id="MobiDB-lite"/>
    </source>
</evidence>
<accession>A0A6L9XTV3</accession>
<feature type="region of interest" description="Disordered" evidence="1">
    <location>
        <begin position="32"/>
        <end position="64"/>
    </location>
</feature>